<organism evidence="1 2">
    <name type="scientific">Belliella pelovolcani</name>
    <dbReference type="NCBI Taxonomy" id="529505"/>
    <lineage>
        <taxon>Bacteria</taxon>
        <taxon>Pseudomonadati</taxon>
        <taxon>Bacteroidota</taxon>
        <taxon>Cytophagia</taxon>
        <taxon>Cytophagales</taxon>
        <taxon>Cyclobacteriaceae</taxon>
        <taxon>Belliella</taxon>
    </lineage>
</organism>
<reference evidence="2" key="1">
    <citation type="submission" date="2017-01" db="EMBL/GenBank/DDBJ databases">
        <authorList>
            <person name="Varghese N."/>
            <person name="Submissions S."/>
        </authorList>
    </citation>
    <scope>NUCLEOTIDE SEQUENCE [LARGE SCALE GENOMIC DNA]</scope>
    <source>
        <strain evidence="2">DSM 46698</strain>
    </source>
</reference>
<dbReference type="EMBL" id="FTOP01000005">
    <property type="protein sequence ID" value="SIS82082.1"/>
    <property type="molecule type" value="Genomic_DNA"/>
</dbReference>
<evidence type="ECO:0000313" key="2">
    <source>
        <dbReference type="Proteomes" id="UP000186026"/>
    </source>
</evidence>
<proteinExistence type="predicted"/>
<gene>
    <name evidence="1" type="ORF">SAMN05421761_105170</name>
</gene>
<name>A0A1N7M7Q7_9BACT</name>
<dbReference type="AlphaFoldDB" id="A0A1N7M7Q7"/>
<keyword evidence="2" id="KW-1185">Reference proteome</keyword>
<sequence>MSTKRLKTSVILQVFPKDPIQAIKPNGIALQLQKSSPTKNRSSLRKNGF</sequence>
<protein>
    <submittedName>
        <fullName evidence="1">Uncharacterized protein</fullName>
    </submittedName>
</protein>
<dbReference type="Proteomes" id="UP000186026">
    <property type="component" value="Unassembled WGS sequence"/>
</dbReference>
<accession>A0A1N7M7Q7</accession>
<evidence type="ECO:0000313" key="1">
    <source>
        <dbReference type="EMBL" id="SIS82082.1"/>
    </source>
</evidence>